<reference evidence="1 2" key="1">
    <citation type="submission" date="2024-04" db="EMBL/GenBank/DDBJ databases">
        <authorList>
            <person name="Waldvogel A.-M."/>
            <person name="Schoenle A."/>
        </authorList>
    </citation>
    <scope>NUCLEOTIDE SEQUENCE [LARGE SCALE GENOMIC DNA]</scope>
</reference>
<dbReference type="EMBL" id="OZ035829">
    <property type="protein sequence ID" value="CAL1611814.1"/>
    <property type="molecule type" value="Genomic_DNA"/>
</dbReference>
<keyword evidence="2" id="KW-1185">Reference proteome</keyword>
<proteinExistence type="predicted"/>
<gene>
    <name evidence="1" type="ORF">KC01_LOCUS38205</name>
</gene>
<sequence length="97" mass="10728">MKTYWLKGKKDLSFKTPAELRYSGEQKDAEELSSIGLKFLWLNVSCQQPAVVWRLSTVSSHTLCSAGPLPINQRALTDPPAPITLKPPSHSANTVCF</sequence>
<evidence type="ECO:0000313" key="1">
    <source>
        <dbReference type="EMBL" id="CAL1611814.1"/>
    </source>
</evidence>
<protein>
    <submittedName>
        <fullName evidence="1">Uncharacterized protein</fullName>
    </submittedName>
</protein>
<dbReference type="Proteomes" id="UP001497482">
    <property type="component" value="Chromosome 7"/>
</dbReference>
<organism evidence="1 2">
    <name type="scientific">Knipowitschia caucasica</name>
    <name type="common">Caucasian dwarf goby</name>
    <name type="synonym">Pomatoschistus caucasicus</name>
    <dbReference type="NCBI Taxonomy" id="637954"/>
    <lineage>
        <taxon>Eukaryota</taxon>
        <taxon>Metazoa</taxon>
        <taxon>Chordata</taxon>
        <taxon>Craniata</taxon>
        <taxon>Vertebrata</taxon>
        <taxon>Euteleostomi</taxon>
        <taxon>Actinopterygii</taxon>
        <taxon>Neopterygii</taxon>
        <taxon>Teleostei</taxon>
        <taxon>Neoteleostei</taxon>
        <taxon>Acanthomorphata</taxon>
        <taxon>Gobiaria</taxon>
        <taxon>Gobiiformes</taxon>
        <taxon>Gobioidei</taxon>
        <taxon>Gobiidae</taxon>
        <taxon>Gobiinae</taxon>
        <taxon>Knipowitschia</taxon>
    </lineage>
</organism>
<name>A0AAV2MEU3_KNICA</name>
<evidence type="ECO:0000313" key="2">
    <source>
        <dbReference type="Proteomes" id="UP001497482"/>
    </source>
</evidence>
<dbReference type="AlphaFoldDB" id="A0AAV2MEU3"/>
<accession>A0AAV2MEU3</accession>